<evidence type="ECO:0000313" key="2">
    <source>
        <dbReference type="EMBL" id="PWW82507.1"/>
    </source>
</evidence>
<dbReference type="AlphaFoldDB" id="A0A317T9S5"/>
<accession>A0A317T9S5</accession>
<dbReference type="OrthoDB" id="9775118at2"/>
<proteinExistence type="predicted"/>
<reference evidence="3" key="1">
    <citation type="submission" date="2017-10" db="EMBL/GenBank/DDBJ databases">
        <authorList>
            <person name="Gaisin V.A."/>
            <person name="Rysina M.S."/>
            <person name="Grouzdev D.S."/>
        </authorList>
    </citation>
    <scope>NUCLEOTIDE SEQUENCE [LARGE SCALE GENOMIC DNA]</scope>
    <source>
        <strain evidence="3">V1</strain>
    </source>
</reference>
<dbReference type="Pfam" id="PF00565">
    <property type="entry name" value="SNase"/>
    <property type="match status" value="1"/>
</dbReference>
<dbReference type="Proteomes" id="UP000246278">
    <property type="component" value="Unassembled WGS sequence"/>
</dbReference>
<gene>
    <name evidence="2" type="ORF">CR164_05835</name>
</gene>
<dbReference type="RefSeq" id="WP_110022983.1">
    <property type="nucleotide sequence ID" value="NZ_PDNZ01000003.1"/>
</dbReference>
<protein>
    <submittedName>
        <fullName evidence="2">Nuclease</fullName>
    </submittedName>
</protein>
<organism evidence="2 3">
    <name type="scientific">Prosthecochloris marina</name>
    <dbReference type="NCBI Taxonomy" id="2017681"/>
    <lineage>
        <taxon>Bacteria</taxon>
        <taxon>Pseudomonadati</taxon>
        <taxon>Chlorobiota</taxon>
        <taxon>Chlorobiia</taxon>
        <taxon>Chlorobiales</taxon>
        <taxon>Chlorobiaceae</taxon>
        <taxon>Prosthecochloris</taxon>
    </lineage>
</organism>
<comment type="caution">
    <text evidence="2">The sequence shown here is derived from an EMBL/GenBank/DDBJ whole genome shotgun (WGS) entry which is preliminary data.</text>
</comment>
<dbReference type="InterPro" id="IPR035437">
    <property type="entry name" value="SNase_OB-fold_sf"/>
</dbReference>
<dbReference type="SUPFAM" id="SSF50199">
    <property type="entry name" value="Staphylococcal nuclease"/>
    <property type="match status" value="1"/>
</dbReference>
<evidence type="ECO:0000259" key="1">
    <source>
        <dbReference type="Pfam" id="PF00565"/>
    </source>
</evidence>
<dbReference type="EMBL" id="PDNZ01000003">
    <property type="protein sequence ID" value="PWW82507.1"/>
    <property type="molecule type" value="Genomic_DNA"/>
</dbReference>
<sequence>MQKVGIFWDPKGFELDSLGKKQYLRATDGDTPYVSMSIRMLSIDTPEVHYPGRAKPSNQDENLAQLAEWMKQGLAPINEDLSTLLHSKLSTGKAGTLQEQQGKKATEVFRSLIEEKLSKPDSSRKRSVYLRAADEPFDQYGRLLVYLAPSYNAEERAGMSAKDRATFNLLMVSEGWAATLPIYPSLPKHFDLVLLQETGKEAVKQKKGAWADPLTLTGYEFRMCVKLYEVTRKIVQGKRLSNREKYSWISRFCMDMTTREIYYPQSYFKVKPYNRIFIWPEDVTEAVGRLNLSPAE</sequence>
<dbReference type="Gene3D" id="2.40.50.90">
    <property type="match status" value="1"/>
</dbReference>
<evidence type="ECO:0000313" key="3">
    <source>
        <dbReference type="Proteomes" id="UP000246278"/>
    </source>
</evidence>
<name>A0A317T9S5_9CHLB</name>
<dbReference type="InterPro" id="IPR016071">
    <property type="entry name" value="Staphylococal_nuclease_OB-fold"/>
</dbReference>
<keyword evidence="3" id="KW-1185">Reference proteome</keyword>
<feature type="domain" description="TNase-like" evidence="1">
    <location>
        <begin position="38"/>
        <end position="212"/>
    </location>
</feature>